<accession>A0A1M5QBJ4</accession>
<dbReference type="RefSeq" id="WP_143160877.1">
    <property type="nucleotide sequence ID" value="NZ_FQXE01000002.1"/>
</dbReference>
<evidence type="ECO:0000313" key="2">
    <source>
        <dbReference type="Proteomes" id="UP000184226"/>
    </source>
</evidence>
<gene>
    <name evidence="1" type="ORF">SAMN04488135_102205</name>
</gene>
<proteinExistence type="predicted"/>
<keyword evidence="2" id="KW-1185">Reference proteome</keyword>
<evidence type="ECO:0000313" key="1">
    <source>
        <dbReference type="EMBL" id="SHH10883.1"/>
    </source>
</evidence>
<organism evidence="1 2">
    <name type="scientific">Pollutimonas bauzanensis</name>
    <dbReference type="NCBI Taxonomy" id="658167"/>
    <lineage>
        <taxon>Bacteria</taxon>
        <taxon>Pseudomonadati</taxon>
        <taxon>Pseudomonadota</taxon>
        <taxon>Betaproteobacteria</taxon>
        <taxon>Burkholderiales</taxon>
        <taxon>Alcaligenaceae</taxon>
        <taxon>Pollutimonas</taxon>
    </lineage>
</organism>
<protein>
    <submittedName>
        <fullName evidence="1">Uncharacterized protein</fullName>
    </submittedName>
</protein>
<dbReference type="EMBL" id="FQXE01000002">
    <property type="protein sequence ID" value="SHH10883.1"/>
    <property type="molecule type" value="Genomic_DNA"/>
</dbReference>
<sequence>MIAALCGSALTRPGAYRLAMQLRVGNQGQVTHYKRLDTSGSQARDQRIDQLLSGLRVGSAPPAGLAQPILILVLPAIGHVASPGPYILRMAYHRAIDQLRADTRHSAVQWGEDSAL</sequence>
<dbReference type="STRING" id="658167.SAMN04488135_102205"/>
<dbReference type="OrthoDB" id="8858530at2"/>
<name>A0A1M5QBJ4_9BURK</name>
<dbReference type="AlphaFoldDB" id="A0A1M5QBJ4"/>
<dbReference type="Proteomes" id="UP000184226">
    <property type="component" value="Unassembled WGS sequence"/>
</dbReference>
<reference evidence="1 2" key="1">
    <citation type="submission" date="2016-11" db="EMBL/GenBank/DDBJ databases">
        <authorList>
            <person name="Jaros S."/>
            <person name="Januszkiewicz K."/>
            <person name="Wedrychowicz H."/>
        </authorList>
    </citation>
    <scope>NUCLEOTIDE SEQUENCE [LARGE SCALE GENOMIC DNA]</scope>
    <source>
        <strain evidence="1 2">CGMCC 1.10190</strain>
    </source>
</reference>